<dbReference type="EMBL" id="JACAZF010000005">
    <property type="protein sequence ID" value="KAF7304105.1"/>
    <property type="molecule type" value="Genomic_DNA"/>
</dbReference>
<protein>
    <recommendedName>
        <fullName evidence="2">F-box domain-containing protein</fullName>
    </recommendedName>
</protein>
<dbReference type="CDD" id="cd09917">
    <property type="entry name" value="F-box_SF"/>
    <property type="match status" value="1"/>
</dbReference>
<evidence type="ECO:0000259" key="2">
    <source>
        <dbReference type="PROSITE" id="PS50181"/>
    </source>
</evidence>
<dbReference type="PROSITE" id="PS50181">
    <property type="entry name" value="FBOX"/>
    <property type="match status" value="1"/>
</dbReference>
<feature type="region of interest" description="Disordered" evidence="1">
    <location>
        <begin position="499"/>
        <end position="528"/>
    </location>
</feature>
<name>A0A8H6SUD7_9AGAR</name>
<accession>A0A8H6SUD7</accession>
<dbReference type="OrthoDB" id="2751409at2759"/>
<dbReference type="RefSeq" id="XP_037221077.1">
    <property type="nucleotide sequence ID" value="XM_037363156.1"/>
</dbReference>
<feature type="domain" description="F-box" evidence="2">
    <location>
        <begin position="1"/>
        <end position="49"/>
    </location>
</feature>
<comment type="caution">
    <text evidence="3">The sequence shown here is derived from an EMBL/GenBank/DDBJ whole genome shotgun (WGS) entry which is preliminary data.</text>
</comment>
<proteinExistence type="predicted"/>
<dbReference type="AlphaFoldDB" id="A0A8H6SUD7"/>
<feature type="compositionally biased region" description="Polar residues" evidence="1">
    <location>
        <begin position="502"/>
        <end position="522"/>
    </location>
</feature>
<evidence type="ECO:0000256" key="1">
    <source>
        <dbReference type="SAM" id="MobiDB-lite"/>
    </source>
</evidence>
<dbReference type="InterPro" id="IPR001810">
    <property type="entry name" value="F-box_dom"/>
</dbReference>
<feature type="region of interest" description="Disordered" evidence="1">
    <location>
        <begin position="726"/>
        <end position="787"/>
    </location>
</feature>
<evidence type="ECO:0000313" key="3">
    <source>
        <dbReference type="EMBL" id="KAF7304105.1"/>
    </source>
</evidence>
<keyword evidence="4" id="KW-1185">Reference proteome</keyword>
<reference evidence="3" key="1">
    <citation type="submission" date="2020-05" db="EMBL/GenBank/DDBJ databases">
        <title>Mycena genomes resolve the evolution of fungal bioluminescence.</title>
        <authorList>
            <person name="Tsai I.J."/>
        </authorList>
    </citation>
    <scope>NUCLEOTIDE SEQUENCE</scope>
    <source>
        <strain evidence="3">171206Taipei</strain>
    </source>
</reference>
<organism evidence="3 4">
    <name type="scientific">Mycena indigotica</name>
    <dbReference type="NCBI Taxonomy" id="2126181"/>
    <lineage>
        <taxon>Eukaryota</taxon>
        <taxon>Fungi</taxon>
        <taxon>Dikarya</taxon>
        <taxon>Basidiomycota</taxon>
        <taxon>Agaricomycotina</taxon>
        <taxon>Agaricomycetes</taxon>
        <taxon>Agaricomycetidae</taxon>
        <taxon>Agaricales</taxon>
        <taxon>Marasmiineae</taxon>
        <taxon>Mycenaceae</taxon>
        <taxon>Mycena</taxon>
    </lineage>
</organism>
<gene>
    <name evidence="3" type="ORF">MIND_00642000</name>
</gene>
<evidence type="ECO:0000313" key="4">
    <source>
        <dbReference type="Proteomes" id="UP000636479"/>
    </source>
</evidence>
<sequence length="787" mass="86008">MHLLDLPTEILQSCLLYLSPKDLVACIATGNQRLKKIIVFSIQITYQTQLDLAGLEEECEAPESTSTAQRIKQLAIRERGWMGLMPTKFTPILLNATQAGSVKIYELIADGVVIGDSLSANVNPPPAPQSTSTVTRLKYLSTTMGSEDPAEWRVLFTGKPLIDFVVADDENDLLVVITYIPHPNNPSQIAVGVELLQFSTGQRHPGAAVPSITICDVHEDCPVESRTQVVGGMIALWLYTDETSCAFMRLFDWHTGQQLIQPFVCGSIAGVFLTSSIVAIPNTDRNTLDVISLPELPSIQDSAAPCILPSNIVSFHLPPLKTGLGIIGGTFNATFQPFPCSPSPPTYRSIKRIKGKVEDYLGPPVQFHSLHEESLILFSYATGSDVLDDDEDDPLERLHGFVVRRTALLAILEINQPWLNSMHDTHGRRELAPALWLPYCTRFLDLELMPLEFMSCWGQRLVCVPRPPADAEEEWTGAPLTVLDFNRWNIRRVRKEAAPWSRPSSDNTSETSGHLNDTSSHPTGPGMIPIIGSADGAFELLTGATLRIVGRTTRGGVPASDQPPAISYNSFSAFTEPPVLSDLEYIEITSDEKRIFHQVHMNENNVLGVLFNEGSVEAILSTFTRAALKRESPQIEERAPDACRLHPLAFYPRLIIVHSCIRQCLDKSTCSIAVSLAVSVARSAVAARSPIAVYATSSIYVVPDTWCTRLRLGDTSAAEAAAAERDQEAALWQGDSPSPGGSVGQQPQRTPQMEMTDRGEGRRSVTAGAGPGPGRNIRDKAMIMGDD</sequence>
<dbReference type="GeneID" id="59345672"/>
<feature type="compositionally biased region" description="Polar residues" evidence="1">
    <location>
        <begin position="744"/>
        <end position="753"/>
    </location>
</feature>
<dbReference type="Proteomes" id="UP000636479">
    <property type="component" value="Unassembled WGS sequence"/>
</dbReference>